<accession>A0A843WDN2</accession>
<feature type="domain" description="Synergin gamma C-terminal" evidence="2">
    <location>
        <begin position="729"/>
        <end position="919"/>
    </location>
</feature>
<gene>
    <name evidence="3" type="ORF">Taro_042311</name>
</gene>
<feature type="region of interest" description="Disordered" evidence="1">
    <location>
        <begin position="278"/>
        <end position="297"/>
    </location>
</feature>
<dbReference type="AlphaFoldDB" id="A0A843WDN2"/>
<keyword evidence="4" id="KW-1185">Reference proteome</keyword>
<evidence type="ECO:0000256" key="1">
    <source>
        <dbReference type="SAM" id="MobiDB-lite"/>
    </source>
</evidence>
<sequence>MALAFPAPSPVAEDLRAMMEQVGEAPQGEERVSTDNGSLTKGEDMDILSQVENFMETQASKTARLIGVSDEGVDKDLKFTLLLIKWKREDAKCGSICVPIFTAFTVTTISEKFITAPTSTSSSSYSVPPPHHDSSNQQQWQKPMIEEDDVWGDFVESSLQPQPFSSTYLPPLSPPSSSSSNLFPGFPATVPDLAPTCLAPLVVPDGGWQKPSGALPLSLFGEEAKEDKVGEESSMISTLKVEMLTSFKSTRSTSAVSLQGEGLKDLINSLYGQADKVDSDTSGDGIGSGDNLKVPRVNGMNSDIANGDPDSQDEFNESCWEFHGALSSSHVEDSSDCVLVEKERELAGISGVEGKATCNISGSQHSDDCTLKGNGKKFNMFGSNLPSTVLKDEGEWGNAFVSHGTAINGSDVRSVENGCNGSISNAYHNVEHVNIENRLSPNVISGDTSLDDSFWEFKDASSNIKTISYVTEPESIVHTRINELESLHTSTCSNGSQDFGDSFPIAEGHQYEHNLTVNGSENVEACSAVGLHTLVLNICNEPCNISTSKQSTLSWQDSAVSNETLKGADDIDLKHAGSGTEIVEDKNILCENMDNLEFYPETKRIVDFYSRLKQKSYTLALHHIENIKRANEVELPGEEPKPGYLDGEIKAAFSKLGILATESDHLEKSPNGLTVYDLLEVLQNPCFQAFDMEYSLSAKIQLAAKDLTSAMWLFEHASYILRILRMASYEEQRTYIISWSKLVVACEKELQHGAVIWSKAHHANIQKELLSESQGQQYFLALGEIYRIIEILSVSARLYKAWILLNPADSSVFLTCIKKSLEAWKGSALKHTLEIISESLGELKVVTEELLESLTFISELCTETLQSHLPNHGTHFCGLSLLPLELLPDIKHLVWQGDHYFSKLANLWANRISCDVPQLPHIHVGQ</sequence>
<name>A0A843WDN2_COLES</name>
<dbReference type="Proteomes" id="UP000652761">
    <property type="component" value="Unassembled WGS sequence"/>
</dbReference>
<evidence type="ECO:0000313" key="4">
    <source>
        <dbReference type="Proteomes" id="UP000652761"/>
    </source>
</evidence>
<evidence type="ECO:0000259" key="2">
    <source>
        <dbReference type="Pfam" id="PF25999"/>
    </source>
</evidence>
<dbReference type="EMBL" id="NMUH01004376">
    <property type="protein sequence ID" value="MQM09443.1"/>
    <property type="molecule type" value="Genomic_DNA"/>
</dbReference>
<dbReference type="PANTHER" id="PTHR35701:SF1">
    <property type="entry name" value="OS11G0148400 PROTEIN"/>
    <property type="match status" value="1"/>
</dbReference>
<proteinExistence type="predicted"/>
<evidence type="ECO:0000313" key="3">
    <source>
        <dbReference type="EMBL" id="MQM09443.1"/>
    </source>
</evidence>
<organism evidence="3 4">
    <name type="scientific">Colocasia esculenta</name>
    <name type="common">Wild taro</name>
    <name type="synonym">Arum esculentum</name>
    <dbReference type="NCBI Taxonomy" id="4460"/>
    <lineage>
        <taxon>Eukaryota</taxon>
        <taxon>Viridiplantae</taxon>
        <taxon>Streptophyta</taxon>
        <taxon>Embryophyta</taxon>
        <taxon>Tracheophyta</taxon>
        <taxon>Spermatophyta</taxon>
        <taxon>Magnoliopsida</taxon>
        <taxon>Liliopsida</taxon>
        <taxon>Araceae</taxon>
        <taxon>Aroideae</taxon>
        <taxon>Colocasieae</taxon>
        <taxon>Colocasia</taxon>
    </lineage>
</organism>
<feature type="region of interest" description="Disordered" evidence="1">
    <location>
        <begin position="119"/>
        <end position="141"/>
    </location>
</feature>
<dbReference type="PANTHER" id="PTHR35701">
    <property type="entry name" value="OS11G0148400 PROTEIN"/>
    <property type="match status" value="1"/>
</dbReference>
<protein>
    <recommendedName>
        <fullName evidence="2">Synergin gamma C-terminal domain-containing protein</fullName>
    </recommendedName>
</protein>
<dbReference type="Pfam" id="PF25999">
    <property type="entry name" value="SYNRG_C"/>
    <property type="match status" value="1"/>
</dbReference>
<dbReference type="OrthoDB" id="765227at2759"/>
<dbReference type="InterPro" id="IPR059024">
    <property type="entry name" value="SYNRG_C"/>
</dbReference>
<comment type="caution">
    <text evidence="3">The sequence shown here is derived from an EMBL/GenBank/DDBJ whole genome shotgun (WGS) entry which is preliminary data.</text>
</comment>
<reference evidence="3" key="1">
    <citation type="submission" date="2017-07" db="EMBL/GenBank/DDBJ databases">
        <title>Taro Niue Genome Assembly and Annotation.</title>
        <authorList>
            <person name="Atibalentja N."/>
            <person name="Keating K."/>
            <person name="Fields C.J."/>
        </authorList>
    </citation>
    <scope>NUCLEOTIDE SEQUENCE</scope>
    <source>
        <strain evidence="3">Niue_2</strain>
        <tissue evidence="3">Leaf</tissue>
    </source>
</reference>